<protein>
    <submittedName>
        <fullName evidence="1">Uncharacterized protein</fullName>
    </submittedName>
</protein>
<dbReference type="PANTHER" id="PTHR12138">
    <property type="entry name" value="PRIMATE-EXPANDED PROTEIN FAMILY"/>
    <property type="match status" value="1"/>
</dbReference>
<organism evidence="1 2">
    <name type="scientific">Macaca mulatta</name>
    <name type="common">Rhesus macaque</name>
    <dbReference type="NCBI Taxonomy" id="9544"/>
    <lineage>
        <taxon>Eukaryota</taxon>
        <taxon>Metazoa</taxon>
        <taxon>Chordata</taxon>
        <taxon>Craniata</taxon>
        <taxon>Vertebrata</taxon>
        <taxon>Euteleostomi</taxon>
        <taxon>Mammalia</taxon>
        <taxon>Eutheria</taxon>
        <taxon>Euarchontoglires</taxon>
        <taxon>Primates</taxon>
        <taxon>Haplorrhini</taxon>
        <taxon>Catarrhini</taxon>
        <taxon>Cercopithecidae</taxon>
        <taxon>Cercopithecinae</taxon>
        <taxon>Macaca</taxon>
    </lineage>
</organism>
<evidence type="ECO:0000313" key="1">
    <source>
        <dbReference type="Ensembl" id="ENSMMUP00000075821.1"/>
    </source>
</evidence>
<reference evidence="1" key="3">
    <citation type="submission" date="2025-08" db="UniProtKB">
        <authorList>
            <consortium name="Ensembl"/>
        </authorList>
    </citation>
    <scope>IDENTIFICATION</scope>
    <source>
        <strain evidence="1">17573</strain>
    </source>
</reference>
<proteinExistence type="predicted"/>
<dbReference type="AlphaFoldDB" id="A0A5F8AD72"/>
<evidence type="ECO:0000313" key="2">
    <source>
        <dbReference type="Proteomes" id="UP000006718"/>
    </source>
</evidence>
<dbReference type="Proteomes" id="UP000006718">
    <property type="component" value="Chromosome 5"/>
</dbReference>
<dbReference type="PRINTS" id="PR02045">
    <property type="entry name" value="F138DOMAIN"/>
</dbReference>
<dbReference type="InParanoid" id="A0A5F8AD72"/>
<dbReference type="Bgee" id="ENSMMUG00000056986">
    <property type="expression patterns" value="Expressed in skeletal muscle tissue and 4 other cell types or tissues"/>
</dbReference>
<accession>A0A5F8AD72</accession>
<keyword evidence="2" id="KW-1185">Reference proteome</keyword>
<dbReference type="Ensembl" id="ENSMMUT00000104774.1">
    <property type="protein sequence ID" value="ENSMMUP00000075821.1"/>
    <property type="gene ID" value="ENSMMUG00000056986.1"/>
</dbReference>
<reference evidence="1" key="2">
    <citation type="submission" date="2019-01" db="EMBL/GenBank/DDBJ databases">
        <authorList>
            <person name="Graves T."/>
            <person name="Eichler E.E."/>
            <person name="Wilson R.K."/>
        </authorList>
    </citation>
    <scope>NUCLEOTIDE SEQUENCE [LARGE SCALE GENOMIC DNA]</scope>
    <source>
        <strain evidence="1">17573</strain>
    </source>
</reference>
<dbReference type="VEuPathDB" id="HostDB:ENSMMUG00000056986"/>
<reference evidence="1" key="4">
    <citation type="submission" date="2025-09" db="UniProtKB">
        <authorList>
            <consortium name="Ensembl"/>
        </authorList>
    </citation>
    <scope>IDENTIFICATION</scope>
    <source>
        <strain evidence="1">17573</strain>
    </source>
</reference>
<dbReference type="GeneTree" id="ENSGT01150000286943"/>
<dbReference type="PANTHER" id="PTHR12138:SF152">
    <property type="entry name" value="C2H2-TYPE DOMAIN-CONTAINING PROTEIN"/>
    <property type="match status" value="1"/>
</dbReference>
<sequence>DRVSLLSPRLECNSAISALHNLHFPGSSNFPASASREAGITGTHHHTRTSFIFLVETGVCHVDQAGLELLTSGDLPSLASQIFLLYHRLGVSDPSWQHSCALDDHLDAQLPLLLHHVIQNLGFGKVHWLSFNLRSTTPSQYKNSMEAQKDTS</sequence>
<reference evidence="2" key="1">
    <citation type="journal article" date="2007" name="Science">
        <title>Evolutionary and biomedical insights from the rhesus macaque genome.</title>
        <authorList>
            <person name="Gibbs R.A."/>
            <person name="Rogers J."/>
            <person name="Katze M.G."/>
            <person name="Bumgarner R."/>
            <person name="Weinstock G.M."/>
            <person name="Mardis E.R."/>
            <person name="Remington K.A."/>
            <person name="Strausberg R.L."/>
            <person name="Venter J.C."/>
            <person name="Wilson R.K."/>
            <person name="Batzer M.A."/>
            <person name="Bustamante C.D."/>
            <person name="Eichler E.E."/>
            <person name="Hahn M.W."/>
            <person name="Hardison R.C."/>
            <person name="Makova K.D."/>
            <person name="Miller W."/>
            <person name="Milosavljevic A."/>
            <person name="Palermo R.E."/>
            <person name="Siepel A."/>
            <person name="Sikela J.M."/>
            <person name="Attaway T."/>
            <person name="Bell S."/>
            <person name="Bernard K.E."/>
            <person name="Buhay C.J."/>
            <person name="Chandrabose M.N."/>
            <person name="Dao M."/>
            <person name="Davis C."/>
            <person name="Delehaunty K.D."/>
            <person name="Ding Y."/>
            <person name="Dinh H.H."/>
            <person name="Dugan-Rocha S."/>
            <person name="Fulton L.A."/>
            <person name="Gabisi R.A."/>
            <person name="Garner T.T."/>
            <person name="Godfrey J."/>
            <person name="Hawes A.C."/>
            <person name="Hernandez J."/>
            <person name="Hines S."/>
            <person name="Holder M."/>
            <person name="Hume J."/>
            <person name="Jhangiani S.N."/>
            <person name="Joshi V."/>
            <person name="Khan Z.M."/>
            <person name="Kirkness E.F."/>
            <person name="Cree A."/>
            <person name="Fowler R.G."/>
            <person name="Lee S."/>
            <person name="Lewis L.R."/>
            <person name="Li Z."/>
            <person name="Liu Y.-S."/>
            <person name="Moore S.M."/>
            <person name="Muzny D."/>
            <person name="Nazareth L.V."/>
            <person name="Ngo D.N."/>
            <person name="Okwuonu G.O."/>
            <person name="Pai G."/>
            <person name="Parker D."/>
            <person name="Paul H.A."/>
            <person name="Pfannkoch C."/>
            <person name="Pohl C.S."/>
            <person name="Rogers Y.-H.C."/>
            <person name="Ruiz S.J."/>
            <person name="Sabo A."/>
            <person name="Santibanez J."/>
            <person name="Schneider B.W."/>
            <person name="Smith S.M."/>
            <person name="Sodergren E."/>
            <person name="Svatek A.F."/>
            <person name="Utterback T.R."/>
            <person name="Vattathil S."/>
            <person name="Warren W."/>
            <person name="White C.S."/>
            <person name="Chinwalla A.T."/>
            <person name="Feng Y."/>
            <person name="Halpern A.L."/>
            <person name="Hillier L.W."/>
            <person name="Huang X."/>
            <person name="Minx P."/>
            <person name="Nelson J.O."/>
            <person name="Pepin K.H."/>
            <person name="Qin X."/>
            <person name="Sutton G.G."/>
            <person name="Venter E."/>
            <person name="Walenz B.P."/>
            <person name="Wallis J.W."/>
            <person name="Worley K.C."/>
            <person name="Yang S.-P."/>
            <person name="Jones S.M."/>
            <person name="Marra M.A."/>
            <person name="Rocchi M."/>
            <person name="Schein J.E."/>
            <person name="Baertsch R."/>
            <person name="Clarke L."/>
            <person name="Csuros M."/>
            <person name="Glasscock J."/>
            <person name="Harris R.A."/>
            <person name="Havlak P."/>
            <person name="Jackson A.R."/>
            <person name="Jiang H."/>
            <person name="Liu Y."/>
            <person name="Messina D.N."/>
            <person name="Shen Y."/>
            <person name="Song H.X.-Z."/>
            <person name="Wylie T."/>
            <person name="Zhang L."/>
            <person name="Birney E."/>
            <person name="Han K."/>
            <person name="Konkel M.K."/>
            <person name="Lee J."/>
            <person name="Smit A.F.A."/>
            <person name="Ullmer B."/>
            <person name="Wang H."/>
            <person name="Xing J."/>
            <person name="Burhans R."/>
            <person name="Cheng Z."/>
            <person name="Karro J.E."/>
            <person name="Ma J."/>
            <person name="Raney B."/>
            <person name="She X."/>
            <person name="Cox M.J."/>
            <person name="Demuth J.P."/>
            <person name="Dumas L.J."/>
            <person name="Han S.-G."/>
            <person name="Hopkins J."/>
            <person name="Karimpour-Fard A."/>
            <person name="Kim Y.H."/>
            <person name="Pollack J.R."/>
            <person name="Vinar T."/>
            <person name="Addo-Quaye C."/>
            <person name="Degenhardt J."/>
            <person name="Denby A."/>
            <person name="Hubisz M.J."/>
            <person name="Indap A."/>
            <person name="Kosiol C."/>
            <person name="Lahn B.T."/>
            <person name="Lawson H.A."/>
            <person name="Marklein A."/>
            <person name="Nielsen R."/>
            <person name="Vallender E.J."/>
            <person name="Clark A.G."/>
            <person name="Ferguson B."/>
            <person name="Hernandez R.D."/>
            <person name="Hirani K."/>
            <person name="Kehrer-Sawatzki H."/>
            <person name="Kolb J."/>
            <person name="Patil S."/>
            <person name="Pu L.-L."/>
            <person name="Ren Y."/>
            <person name="Smith D.G."/>
            <person name="Wheeler D.A."/>
            <person name="Schenck I."/>
            <person name="Ball E.V."/>
            <person name="Chen R."/>
            <person name="Cooper D.N."/>
            <person name="Giardine B."/>
            <person name="Hsu F."/>
            <person name="Kent W.J."/>
            <person name="Lesk A."/>
            <person name="Nelson D.L."/>
            <person name="O'brien W.E."/>
            <person name="Pruefer K."/>
            <person name="Stenson P.D."/>
            <person name="Wallace J.C."/>
            <person name="Ke H."/>
            <person name="Liu X.-M."/>
            <person name="Wang P."/>
            <person name="Xiang A.P."/>
            <person name="Yang F."/>
            <person name="Barber G.P."/>
            <person name="Haussler D."/>
            <person name="Karolchik D."/>
            <person name="Kern A.D."/>
            <person name="Kuhn R.M."/>
            <person name="Smith K.E."/>
            <person name="Zwieg A.S."/>
        </authorList>
    </citation>
    <scope>NUCLEOTIDE SEQUENCE [LARGE SCALE GENOMIC DNA]</scope>
    <source>
        <strain evidence="2">17573</strain>
    </source>
</reference>
<name>A0A5F8AD72_MACMU</name>